<evidence type="ECO:0000256" key="3">
    <source>
        <dbReference type="SAM" id="SignalP"/>
    </source>
</evidence>
<evidence type="ECO:0000313" key="5">
    <source>
        <dbReference type="Proteomes" id="UP001432027"/>
    </source>
</evidence>
<dbReference type="Proteomes" id="UP001432027">
    <property type="component" value="Unassembled WGS sequence"/>
</dbReference>
<dbReference type="PANTHER" id="PTHR46706:SF12">
    <property type="entry name" value="PROTEIN QUA-1-RELATED"/>
    <property type="match status" value="1"/>
</dbReference>
<keyword evidence="3" id="KW-0732">Signal</keyword>
<feature type="non-terminal residue" evidence="4">
    <location>
        <position position="1"/>
    </location>
</feature>
<organism evidence="4 5">
    <name type="scientific">Pristionchus entomophagus</name>
    <dbReference type="NCBI Taxonomy" id="358040"/>
    <lineage>
        <taxon>Eukaryota</taxon>
        <taxon>Metazoa</taxon>
        <taxon>Ecdysozoa</taxon>
        <taxon>Nematoda</taxon>
        <taxon>Chromadorea</taxon>
        <taxon>Rhabditida</taxon>
        <taxon>Rhabditina</taxon>
        <taxon>Diplogasteromorpha</taxon>
        <taxon>Diplogasteroidea</taxon>
        <taxon>Neodiplogasteridae</taxon>
        <taxon>Pristionchus</taxon>
    </lineage>
</organism>
<sequence>GNSHRLSLAIMRLLLRLLLLPALSLASFCGENGVPFSLEVLSNGSPVLGCAQPSCIALSEGEDDSIFEADTQGNFDGYFRDEERTSHLQANKFKANCSGKFDAATCPKKNQWVGGIDFVNDLRAPLTLQCCSFEGLRFSQDVGVTTIAPGEAVTGGEVIREGRQISFDVIANARKVLDPADHNRILYEVTVRRMNCLPDPGEIQVPFDEDIGEEVQRVLGNDDNRVPLDRHEDAGGAQVTGPEIIAPVPPQEQPELIQEIPSGPPLVDEQEPAEQVQPEIREEVVSPVVEERKGRVENPNKNFFVHKKERQNQPTFGAPTFDPSIEPGAQRVHPRFVEERPPSEYSTTQPPPTVTTTTTTLPPPTTAVDVELIVTTEETPADYDPETVPAPKIVDPSKRKTLKQAGDTTPASPSPHNPFLLPGFPQFPPQFPNLFPPPPAPLQAPPYAFAAPPFNPLAPLPPPTHHHHHDHHQLQAPAAPNPFALPNPWVLPAMPQMLPNPWALPQQPQAAPAAGGAATFNGVFGAPPAPPKVPGLEERPTVVEPVVRGPIMHRHEEHGAPGGAAPPAPATPVAPTLAPLLMPPPFPTLFGPFPLAGGQQGRK</sequence>
<feature type="chain" id="PRO_5044011551" evidence="3">
    <location>
        <begin position="27"/>
        <end position="603"/>
    </location>
</feature>
<gene>
    <name evidence="4" type="ORF">PENTCL1PPCAC_25171</name>
</gene>
<dbReference type="InterPro" id="IPR052140">
    <property type="entry name" value="Dev_Signal_Hedgehog-like"/>
</dbReference>
<feature type="region of interest" description="Disordered" evidence="2">
    <location>
        <begin position="337"/>
        <end position="364"/>
    </location>
</feature>
<feature type="region of interest" description="Disordered" evidence="2">
    <location>
        <begin position="455"/>
        <end position="478"/>
    </location>
</feature>
<accession>A0AAV5U9B9</accession>
<keyword evidence="5" id="KW-1185">Reference proteome</keyword>
<feature type="region of interest" description="Disordered" evidence="2">
    <location>
        <begin position="554"/>
        <end position="576"/>
    </location>
</feature>
<comment type="caution">
    <text evidence="4">The sequence shown here is derived from an EMBL/GenBank/DDBJ whole genome shotgun (WGS) entry which is preliminary data.</text>
</comment>
<evidence type="ECO:0000313" key="4">
    <source>
        <dbReference type="EMBL" id="GMT02997.1"/>
    </source>
</evidence>
<dbReference type="PANTHER" id="PTHR46706">
    <property type="entry name" value="PROTEIN QUA-1-RELATED"/>
    <property type="match status" value="1"/>
</dbReference>
<protein>
    <submittedName>
        <fullName evidence="4">Uncharacterized protein</fullName>
    </submittedName>
</protein>
<proteinExistence type="predicted"/>
<name>A0AAV5U9B9_9BILA</name>
<feature type="signal peptide" evidence="3">
    <location>
        <begin position="1"/>
        <end position="26"/>
    </location>
</feature>
<keyword evidence="1" id="KW-0217">Developmental protein</keyword>
<dbReference type="AlphaFoldDB" id="A0AAV5U9B9"/>
<feature type="region of interest" description="Disordered" evidence="2">
    <location>
        <begin position="377"/>
        <end position="427"/>
    </location>
</feature>
<dbReference type="EMBL" id="BTSX01000006">
    <property type="protein sequence ID" value="GMT02997.1"/>
    <property type="molecule type" value="Genomic_DNA"/>
</dbReference>
<reference evidence="4" key="1">
    <citation type="submission" date="2023-10" db="EMBL/GenBank/DDBJ databases">
        <title>Genome assembly of Pristionchus species.</title>
        <authorList>
            <person name="Yoshida K."/>
            <person name="Sommer R.J."/>
        </authorList>
    </citation>
    <scope>NUCLEOTIDE SEQUENCE</scope>
    <source>
        <strain evidence="4">RS0144</strain>
    </source>
</reference>
<evidence type="ECO:0000256" key="1">
    <source>
        <dbReference type="ARBA" id="ARBA00022473"/>
    </source>
</evidence>
<evidence type="ECO:0000256" key="2">
    <source>
        <dbReference type="SAM" id="MobiDB-lite"/>
    </source>
</evidence>